<dbReference type="AlphaFoldDB" id="A0A2L2TF46"/>
<dbReference type="CDD" id="cd03676">
    <property type="entry name" value="NUDIX_Tnr3_like"/>
    <property type="match status" value="1"/>
</dbReference>
<name>A0A2L2TF46_9HYPO</name>
<dbReference type="EMBL" id="LN649229">
    <property type="protein sequence ID" value="CEI64041.1"/>
    <property type="molecule type" value="Genomic_DNA"/>
</dbReference>
<accession>A0A2L2TF46</accession>
<proteinExistence type="predicted"/>
<reference evidence="2" key="1">
    <citation type="submission" date="2014-10" db="EMBL/GenBank/DDBJ databases">
        <authorList>
            <person name="King R."/>
        </authorList>
    </citation>
    <scope>NUCLEOTIDE SEQUENCE [LARGE SCALE GENOMIC DNA]</scope>
    <source>
        <strain evidence="2">A3/5</strain>
    </source>
</reference>
<keyword evidence="2" id="KW-1185">Reference proteome</keyword>
<dbReference type="InterPro" id="IPR015797">
    <property type="entry name" value="NUDIX_hydrolase-like_dom_sf"/>
</dbReference>
<dbReference type="Proteomes" id="UP000245910">
    <property type="component" value="Chromosome I"/>
</dbReference>
<organism evidence="1 2">
    <name type="scientific">Fusarium venenatum</name>
    <dbReference type="NCBI Taxonomy" id="56646"/>
    <lineage>
        <taxon>Eukaryota</taxon>
        <taxon>Fungi</taxon>
        <taxon>Dikarya</taxon>
        <taxon>Ascomycota</taxon>
        <taxon>Pezizomycotina</taxon>
        <taxon>Sordariomycetes</taxon>
        <taxon>Hypocreomycetidae</taxon>
        <taxon>Hypocreales</taxon>
        <taxon>Nectriaceae</taxon>
        <taxon>Fusarium</taxon>
    </lineage>
</organism>
<dbReference type="OrthoDB" id="10261522at2759"/>
<protein>
    <recommendedName>
        <fullName evidence="3">Nudix hydrolase domain-containing protein</fullName>
    </recommendedName>
</protein>
<evidence type="ECO:0000313" key="2">
    <source>
        <dbReference type="Proteomes" id="UP000245910"/>
    </source>
</evidence>
<dbReference type="SUPFAM" id="SSF55811">
    <property type="entry name" value="Nudix"/>
    <property type="match status" value="1"/>
</dbReference>
<dbReference type="STRING" id="56646.A0A2L2TF46"/>
<evidence type="ECO:0000313" key="1">
    <source>
        <dbReference type="EMBL" id="CEI64041.1"/>
    </source>
</evidence>
<sequence length="368" mass="42530">MDSLYFPISYANKYEWSLPNDVRRLFIDGVDELVGLVPEHFAEAMTWHRDIFSLPPPAFEGCSHRIIIIRTDFLPFEGGLPVTRTCRDPLKCCELALERLAFDNCRKFPSLSKWAATDFEEREYSPVHMFTHGLRGMRIPTPLRGFLGILTVGVHLNVYGRDRTTNEYRIWVAKRAIGHKYSYSGMLDQIVAGGMDMEDRIKHWMAPFKTLTREAKEETGLEIEKLGQKVFAPGTDTEPGREIGRVVRASWVSFFDKKDRKAGKHDEGQLEPGVRIIYDLELINDFCPQGNEPSIEKIMPMNVSQVKESLLEKGKWKPNCGLVMLDFLVRHRLANVQTDIHFPEIVRDLRPDLPFKFADRWNECRIGW</sequence>
<evidence type="ECO:0008006" key="3">
    <source>
        <dbReference type="Google" id="ProtNLM"/>
    </source>
</evidence>
<dbReference type="Gene3D" id="3.90.79.10">
    <property type="entry name" value="Nucleoside Triphosphate Pyrophosphohydrolase"/>
    <property type="match status" value="1"/>
</dbReference>